<dbReference type="Proteomes" id="UP000050794">
    <property type="component" value="Unassembled WGS sequence"/>
</dbReference>
<dbReference type="AlphaFoldDB" id="A0A183V4L2"/>
<name>A0A183V4L2_TOXCA</name>
<sequence>MHLDTGADVTLLSVKDWIKISRPKLIPPHVKLKSANNTSATSTLMSTKEEETATLRIPGRYLVSIG</sequence>
<reference evidence="3" key="1">
    <citation type="submission" date="2016-06" db="UniProtKB">
        <authorList>
            <consortium name="WormBaseParasite"/>
        </authorList>
    </citation>
    <scope>IDENTIFICATION</scope>
</reference>
<gene>
    <name evidence="1" type="ORF">TCNE_LOCUS15682</name>
</gene>
<dbReference type="EMBL" id="UYWY01023026">
    <property type="protein sequence ID" value="VDM47003.1"/>
    <property type="molecule type" value="Genomic_DNA"/>
</dbReference>
<keyword evidence="2" id="KW-1185">Reference proteome</keyword>
<evidence type="ECO:0000313" key="1">
    <source>
        <dbReference type="EMBL" id="VDM47003.1"/>
    </source>
</evidence>
<proteinExistence type="predicted"/>
<evidence type="ECO:0000313" key="3">
    <source>
        <dbReference type="WBParaSite" id="TCNE_0001568301-mRNA-1"/>
    </source>
</evidence>
<organism evidence="2 3">
    <name type="scientific">Toxocara canis</name>
    <name type="common">Canine roundworm</name>
    <dbReference type="NCBI Taxonomy" id="6265"/>
    <lineage>
        <taxon>Eukaryota</taxon>
        <taxon>Metazoa</taxon>
        <taxon>Ecdysozoa</taxon>
        <taxon>Nematoda</taxon>
        <taxon>Chromadorea</taxon>
        <taxon>Rhabditida</taxon>
        <taxon>Spirurina</taxon>
        <taxon>Ascaridomorpha</taxon>
        <taxon>Ascaridoidea</taxon>
        <taxon>Toxocaridae</taxon>
        <taxon>Toxocara</taxon>
    </lineage>
</organism>
<protein>
    <submittedName>
        <fullName evidence="3">Peptidase A2 domain-containing protein</fullName>
    </submittedName>
</protein>
<evidence type="ECO:0000313" key="2">
    <source>
        <dbReference type="Proteomes" id="UP000050794"/>
    </source>
</evidence>
<dbReference type="InterPro" id="IPR021109">
    <property type="entry name" value="Peptidase_aspartic_dom_sf"/>
</dbReference>
<dbReference type="WBParaSite" id="TCNE_0001568301-mRNA-1">
    <property type="protein sequence ID" value="TCNE_0001568301-mRNA-1"/>
    <property type="gene ID" value="TCNE_0001568301"/>
</dbReference>
<dbReference type="SUPFAM" id="SSF50630">
    <property type="entry name" value="Acid proteases"/>
    <property type="match status" value="1"/>
</dbReference>
<accession>A0A183V4L2</accession>
<reference evidence="1 2" key="2">
    <citation type="submission" date="2018-11" db="EMBL/GenBank/DDBJ databases">
        <authorList>
            <consortium name="Pathogen Informatics"/>
        </authorList>
    </citation>
    <scope>NUCLEOTIDE SEQUENCE [LARGE SCALE GENOMIC DNA]</scope>
</reference>